<evidence type="ECO:0000313" key="1">
    <source>
        <dbReference type="EMBL" id="VDS03554.1"/>
    </source>
</evidence>
<sequence>MIRYHRAGSLTRRQVLAWGSGTALGLVLAQGGFAAEEVSLDEFMALSERLLGGGASPSDQYGADYLQHLLDEGLGADLAALAKGGSDSTLESRIIGQWYTGLAADDTVVTYTDALMWEALDYTKPMGWCGGETGYWADAPEGEA</sequence>
<dbReference type="RefSeq" id="WP_164550218.1">
    <property type="nucleotide sequence ID" value="NZ_JBHTMH010000001.1"/>
</dbReference>
<accession>A0A3S4CQA7</accession>
<dbReference type="InterPro" id="IPR024651">
    <property type="entry name" value="FAD-SLDH_ssu"/>
</dbReference>
<gene>
    <name evidence="1" type="ORF">DEVEQU_00678</name>
</gene>
<evidence type="ECO:0000313" key="2">
    <source>
        <dbReference type="Proteomes" id="UP000268844"/>
    </source>
</evidence>
<name>A0A3S4CQA7_9HYPH</name>
<protein>
    <submittedName>
        <fullName evidence="1">Membrane bound FAD containing D-sorbitol dehydrogenase</fullName>
    </submittedName>
</protein>
<dbReference type="Pfam" id="PF12318">
    <property type="entry name" value="FAD-SLDH"/>
    <property type="match status" value="1"/>
</dbReference>
<keyword evidence="2" id="KW-1185">Reference proteome</keyword>
<dbReference type="Proteomes" id="UP000268844">
    <property type="component" value="Unassembled WGS sequence"/>
</dbReference>
<dbReference type="EMBL" id="UZWD01000009">
    <property type="protein sequence ID" value="VDS03554.1"/>
    <property type="molecule type" value="Genomic_DNA"/>
</dbReference>
<dbReference type="AlphaFoldDB" id="A0A3S4CQA7"/>
<organism evidence="1 2">
    <name type="scientific">Devosia equisanguinis</name>
    <dbReference type="NCBI Taxonomy" id="2490941"/>
    <lineage>
        <taxon>Bacteria</taxon>
        <taxon>Pseudomonadati</taxon>
        <taxon>Pseudomonadota</taxon>
        <taxon>Alphaproteobacteria</taxon>
        <taxon>Hyphomicrobiales</taxon>
        <taxon>Devosiaceae</taxon>
        <taxon>Devosia</taxon>
    </lineage>
</organism>
<proteinExistence type="predicted"/>
<reference evidence="1 2" key="1">
    <citation type="submission" date="2018-12" db="EMBL/GenBank/DDBJ databases">
        <authorList>
            <person name="Criscuolo A."/>
        </authorList>
    </citation>
    <scope>NUCLEOTIDE SEQUENCE [LARGE SCALE GENOMIC DNA]</scope>
    <source>
        <strain evidence="1">ACIP1116281</strain>
    </source>
</reference>